<dbReference type="Proteomes" id="UP001239111">
    <property type="component" value="Chromosome 4"/>
</dbReference>
<evidence type="ECO:0000313" key="1">
    <source>
        <dbReference type="EMBL" id="KAJ8664402.1"/>
    </source>
</evidence>
<dbReference type="EMBL" id="CM056744">
    <property type="protein sequence ID" value="KAJ8664402.1"/>
    <property type="molecule type" value="Genomic_DNA"/>
</dbReference>
<sequence length="923" mass="108133">MDFLVLFLIWMILTSIHTMSYSNILLEKYDNGSSLIIPLQVKETKNLGYRLPQSVKPVGYRLRIETQIGVTGKEDSEDFNGRVEIDVNVAEKTNEIILHSKNLSIYEFHMTKFDRNEKLNLVTMSVDIKRDFLIIERTNSEFEIGMYTLTFVYSGLLREDSSGFFKLSYLNDNGITVWYAITHFEPVNARMAFPCFDEPAFKAKFNISITHYKNYSANSNTLKISTSEPNDQGMVTTSFEETPKMSTYLVTFLVSDFESLGDEKNFRILTRPGTANRAHFSLRIGQLVLNEFDNYTGISYSNYMRKMDQVAIHDENFSKAMENWGIIIYRDEYLLSDDGERWTGVSQQSVAELIAHEFCHQWFGNLVSPKWWNDLWLSEGFATYFKYYMIEKIEPKWRSMDNFVVTSILHELFRDDNDQESAVSNSVETPEQIMSQFGDIAYVKGAAIVRMMQHFLTESIFQRGLQNYINKKKEDSADSYDLFQLMDEVTPSSSTSSKPDKLSQIMDTWVNRAGYPLITITRNYSDNSIHLRQECFDTKKNCTNIWYVPINYATQKNANFNTTTPELWLTNKSMDVSLDVGADNWIILNKQTTGYYRVNYDERNWLLIIDSLRSSKKSLESIHVLNRAQLHGDAFKFVSSGRLSLEILLKLMMALKNETDYIAWITAIDAIQWLKLLLRFTEYHPIFKRYIEWICQDMDAPLIKMIQRKGYVDLIRILNPDRVRVYFNHKNCSSDQDLRNLLSWLADKTSHSSQMTPLIACCDYRNNENEEYTKLWLQISEKNFTSNKLLSRKILCFQNRDLLRYYLDITAKNDTEREHSSEQLITGVFDEPGANFIVQKFRKIVENDFNYSNDLIQFLASRITTDIQFKKIEEWKKSDEHQEHDGVVEALAIAQEKLQWLRENKRILDEWSKEVNETITHWK</sequence>
<accession>A0ACC2N089</accession>
<organism evidence="1 2">
    <name type="scientific">Eretmocerus hayati</name>
    <dbReference type="NCBI Taxonomy" id="131215"/>
    <lineage>
        <taxon>Eukaryota</taxon>
        <taxon>Metazoa</taxon>
        <taxon>Ecdysozoa</taxon>
        <taxon>Arthropoda</taxon>
        <taxon>Hexapoda</taxon>
        <taxon>Insecta</taxon>
        <taxon>Pterygota</taxon>
        <taxon>Neoptera</taxon>
        <taxon>Endopterygota</taxon>
        <taxon>Hymenoptera</taxon>
        <taxon>Apocrita</taxon>
        <taxon>Proctotrupomorpha</taxon>
        <taxon>Chalcidoidea</taxon>
        <taxon>Aphelinidae</taxon>
        <taxon>Aphelininae</taxon>
        <taxon>Eretmocerus</taxon>
    </lineage>
</organism>
<name>A0ACC2N089_9HYME</name>
<reference evidence="1" key="1">
    <citation type="submission" date="2023-04" db="EMBL/GenBank/DDBJ databases">
        <title>A chromosome-level genome assembly of the parasitoid wasp Eretmocerus hayati.</title>
        <authorList>
            <person name="Zhong Y."/>
            <person name="Liu S."/>
            <person name="Liu Y."/>
        </authorList>
    </citation>
    <scope>NUCLEOTIDE SEQUENCE</scope>
    <source>
        <strain evidence="1">ZJU_SS_LIU_2023</strain>
    </source>
</reference>
<proteinExistence type="predicted"/>
<gene>
    <name evidence="1" type="ORF">QAD02_006064</name>
</gene>
<keyword evidence="2" id="KW-1185">Reference proteome</keyword>
<comment type="caution">
    <text evidence="1">The sequence shown here is derived from an EMBL/GenBank/DDBJ whole genome shotgun (WGS) entry which is preliminary data.</text>
</comment>
<protein>
    <submittedName>
        <fullName evidence="1">Uncharacterized protein</fullName>
    </submittedName>
</protein>
<evidence type="ECO:0000313" key="2">
    <source>
        <dbReference type="Proteomes" id="UP001239111"/>
    </source>
</evidence>